<dbReference type="InterPro" id="IPR036705">
    <property type="entry name" value="Ribosyl_crysJ1_sf"/>
</dbReference>
<evidence type="ECO:0000256" key="1">
    <source>
        <dbReference type="ARBA" id="ARBA00010702"/>
    </source>
</evidence>
<keyword evidence="2" id="KW-0378">Hydrolase</keyword>
<feature type="binding site" evidence="8">
    <location>
        <position position="760"/>
    </location>
    <ligand>
        <name>Mg(2+)</name>
        <dbReference type="ChEBI" id="CHEBI:18420"/>
        <label>1</label>
    </ligand>
</feature>
<evidence type="ECO:0000256" key="6">
    <source>
        <dbReference type="ARBA" id="ARBA00049798"/>
    </source>
</evidence>
<protein>
    <recommendedName>
        <fullName evidence="5">ADP-ribosylhydrolase ARH1</fullName>
        <ecNumber evidence="4">3.2.2.19</ecNumber>
    </recommendedName>
    <alternativeName>
        <fullName evidence="6">ADP-ribose-L-arginine cleaving enzyme</fullName>
    </alternativeName>
    <alternativeName>
        <fullName evidence="7">[Protein ADP-ribosylarginine] hydrolase</fullName>
    </alternativeName>
</protein>
<dbReference type="GO" id="GO:0003875">
    <property type="term" value="F:ADP-ribosylarginine hydrolase activity"/>
    <property type="evidence" value="ECO:0007669"/>
    <property type="project" value="UniProtKB-EC"/>
</dbReference>
<feature type="binding site" evidence="8">
    <location>
        <position position="757"/>
    </location>
    <ligand>
        <name>Mg(2+)</name>
        <dbReference type="ChEBI" id="CHEBI:18420"/>
        <label>1</label>
    </ligand>
</feature>
<sequence length="816" mass="91171">MAFLPLHYEAAMVLSGVGDALGFKSGSWKFYKVGNDILEELKSMGGLSALNVKPPEWIVSDSTVMHLATSEALIQKSGRNCGKGDLYKMIAVKYKECMIDTNGRFPGKTCTTNVRDLMPDRPDWEVGCRIAFSTSGGGCGAAMRAMCIGLRYPREEDLPDLLAVSIESGRMTHHHPTGYLGSLAAALFTAYAIQGKPPKEWGAGLMSVLPQAKKYIISQKFYVKENLEAWDYFEYRWKEYLKKKNLLDGTKNPKPDNLKVDERDTFYKKLSFCGFGGASGHDAPMIAYDALLQSGKNWKELCERAMFHGANGDNTGVIAACWYGAMYGYQGVPEGNFKNVEYHGRLVEQARLLHKLAYGSFDEEDESEETQVKTLIDDVQSQDYQAEGQCAEYESITEYQRNGCNSCGRNLDMVDLQKRKVELEIENLKLRNTLITLEIQKMQGDRIDMEELYGRYEAAMVLSAAGDALGYKNGEWEICRSGRDIQRELRNMGGIQAIHVKPPYWIVSDDTVMHLATSEAMTGCKAPSKGELYREIARKYKECMNDMAYRSPGVTTLSETSQLRPDDPDWKRGCRLPFKSSGGGCGAAMRSMCIGLRYPSENELRDLVAVSVEAGRMTHHNPTGYLGSLTSALFTSYAIRGKSPREWGAGLMSVLPLAKEYIISQAFYVDENLQAWGYFNNKWQTYLTQKGLLDGRRDPLADRTDADERDSFYTSLSFDGVGGASGHDAPMIAYDAILQAGKNWGELCKRAMFHGGDSDSTGVIAACCYGAMYGYQGVPEVNYKDIEYHGRLVHEAKKLFHLAQLEKHRRKGQDQD</sequence>
<dbReference type="InterPro" id="IPR050792">
    <property type="entry name" value="ADP-ribosylglycohydrolase"/>
</dbReference>
<keyword evidence="8" id="KW-0460">Magnesium</keyword>
<dbReference type="InterPro" id="IPR005502">
    <property type="entry name" value="Ribosyl_crysJ1"/>
</dbReference>
<dbReference type="GO" id="GO:0046872">
    <property type="term" value="F:metal ion binding"/>
    <property type="evidence" value="ECO:0007669"/>
    <property type="project" value="UniProtKB-KW"/>
</dbReference>
<evidence type="ECO:0000313" key="11">
    <source>
        <dbReference type="Proteomes" id="UP000005408"/>
    </source>
</evidence>
<comment type="function">
    <text evidence="3">Specifically acts as an arginine mono-ADP-ribosylhydrolase by mediating the removal of mono-ADP-ribose attached to arginine residues on proteins.</text>
</comment>
<dbReference type="AlphaFoldDB" id="A0A8W8LZK6"/>
<feature type="binding site" evidence="8">
    <location>
        <position position="510"/>
    </location>
    <ligand>
        <name>Mg(2+)</name>
        <dbReference type="ChEBI" id="CHEBI:18420"/>
        <label>1</label>
    </ligand>
</feature>
<keyword evidence="9" id="KW-0175">Coiled coil</keyword>
<feature type="binding site" evidence="8">
    <location>
        <position position="508"/>
    </location>
    <ligand>
        <name>Mg(2+)</name>
        <dbReference type="ChEBI" id="CHEBI:18420"/>
        <label>1</label>
    </ligand>
</feature>
<evidence type="ECO:0000256" key="8">
    <source>
        <dbReference type="PIRSR" id="PIRSR605502-1"/>
    </source>
</evidence>
<dbReference type="Proteomes" id="UP000005408">
    <property type="component" value="Unassembled WGS sequence"/>
</dbReference>
<reference evidence="10" key="1">
    <citation type="submission" date="2022-08" db="UniProtKB">
        <authorList>
            <consortium name="EnsemblMetazoa"/>
        </authorList>
    </citation>
    <scope>IDENTIFICATION</scope>
    <source>
        <strain evidence="10">05x7-T-G4-1.051#20</strain>
    </source>
</reference>
<dbReference type="EC" id="3.2.2.19" evidence="4"/>
<dbReference type="PANTHER" id="PTHR16222:SF26">
    <property type="entry name" value="ADP-RIBOSYLHYDROLASE ARH1"/>
    <property type="match status" value="1"/>
</dbReference>
<evidence type="ECO:0000256" key="2">
    <source>
        <dbReference type="ARBA" id="ARBA00022801"/>
    </source>
</evidence>
<feature type="binding site" evidence="8">
    <location>
        <position position="759"/>
    </location>
    <ligand>
        <name>Mg(2+)</name>
        <dbReference type="ChEBI" id="CHEBI:18420"/>
        <label>1</label>
    </ligand>
</feature>
<feature type="binding site" evidence="8">
    <location>
        <position position="509"/>
    </location>
    <ligand>
        <name>Mg(2+)</name>
        <dbReference type="ChEBI" id="CHEBI:18420"/>
        <label>1</label>
    </ligand>
</feature>
<evidence type="ECO:0000256" key="9">
    <source>
        <dbReference type="SAM" id="Coils"/>
    </source>
</evidence>
<feature type="coiled-coil region" evidence="9">
    <location>
        <begin position="411"/>
        <end position="440"/>
    </location>
</feature>
<dbReference type="Gene3D" id="1.10.4080.10">
    <property type="entry name" value="ADP-ribosylation/Crystallin J1"/>
    <property type="match status" value="2"/>
</dbReference>
<dbReference type="PANTHER" id="PTHR16222">
    <property type="entry name" value="ADP-RIBOSYLGLYCOHYDROLASE"/>
    <property type="match status" value="1"/>
</dbReference>
<comment type="cofactor">
    <cofactor evidence="8">
        <name>Mg(2+)</name>
        <dbReference type="ChEBI" id="CHEBI:18420"/>
    </cofactor>
    <text evidence="8">Binds 2 magnesium ions per subunit.</text>
</comment>
<evidence type="ECO:0000313" key="10">
    <source>
        <dbReference type="EnsemblMetazoa" id="G305.2:cds"/>
    </source>
</evidence>
<comment type="similarity">
    <text evidence="1">Belongs to the ADP-ribosylglycohydrolase family.</text>
</comment>
<organism evidence="10 11">
    <name type="scientific">Magallana gigas</name>
    <name type="common">Pacific oyster</name>
    <name type="synonym">Crassostrea gigas</name>
    <dbReference type="NCBI Taxonomy" id="29159"/>
    <lineage>
        <taxon>Eukaryota</taxon>
        <taxon>Metazoa</taxon>
        <taxon>Spiralia</taxon>
        <taxon>Lophotrochozoa</taxon>
        <taxon>Mollusca</taxon>
        <taxon>Bivalvia</taxon>
        <taxon>Autobranchia</taxon>
        <taxon>Pteriomorphia</taxon>
        <taxon>Ostreida</taxon>
        <taxon>Ostreoidea</taxon>
        <taxon>Ostreidae</taxon>
        <taxon>Magallana</taxon>
    </lineage>
</organism>
<evidence type="ECO:0000256" key="7">
    <source>
        <dbReference type="ARBA" id="ARBA00049810"/>
    </source>
</evidence>
<evidence type="ECO:0000256" key="3">
    <source>
        <dbReference type="ARBA" id="ARBA00049582"/>
    </source>
</evidence>
<accession>A0A8W8LZK6</accession>
<keyword evidence="8" id="KW-0479">Metal-binding</keyword>
<dbReference type="SUPFAM" id="SSF101478">
    <property type="entry name" value="ADP-ribosylglycohydrolase"/>
    <property type="match status" value="2"/>
</dbReference>
<dbReference type="EnsemblMetazoa" id="G305.2">
    <property type="protein sequence ID" value="G305.2:cds"/>
    <property type="gene ID" value="G305"/>
</dbReference>
<evidence type="ECO:0000256" key="5">
    <source>
        <dbReference type="ARBA" id="ARBA00049773"/>
    </source>
</evidence>
<name>A0A8W8LZK6_MAGGI</name>
<proteinExistence type="inferred from homology"/>
<keyword evidence="11" id="KW-1185">Reference proteome</keyword>
<dbReference type="Pfam" id="PF03747">
    <property type="entry name" value="ADP_ribosyl_GH"/>
    <property type="match status" value="2"/>
</dbReference>
<evidence type="ECO:0000256" key="4">
    <source>
        <dbReference type="ARBA" id="ARBA00049725"/>
    </source>
</evidence>